<accession>A0A9X0QC57</accession>
<evidence type="ECO:0000313" key="3">
    <source>
        <dbReference type="Proteomes" id="UP000535182"/>
    </source>
</evidence>
<gene>
    <name evidence="2" type="ORF">HDF14_001143</name>
</gene>
<dbReference type="AlphaFoldDB" id="A0A9X0QC57"/>
<dbReference type="GO" id="GO:0035438">
    <property type="term" value="F:cyclic-di-GMP binding"/>
    <property type="evidence" value="ECO:0007669"/>
    <property type="project" value="InterPro"/>
</dbReference>
<dbReference type="EMBL" id="JACHEB010000002">
    <property type="protein sequence ID" value="MBB5327538.1"/>
    <property type="molecule type" value="Genomic_DNA"/>
</dbReference>
<keyword evidence="2" id="KW-0282">Flagellum</keyword>
<proteinExistence type="predicted"/>
<name>A0A9X0QC57_9BACT</name>
<comment type="caution">
    <text evidence="2">The sequence shown here is derived from an EMBL/GenBank/DDBJ whole genome shotgun (WGS) entry which is preliminary data.</text>
</comment>
<sequence>MDEFEGRELEGQEERRGVAAEGIVDRREHTRYAVDAWAEVMVKDGTMLFRGRVLDVSAGGCYIETEARLRLAPGTPVEIVFRAHDRVLKCDATSRMVRTRGAGFLFEAMTPKVRAGLEGLIAELSREA</sequence>
<dbReference type="SUPFAM" id="SSF141371">
    <property type="entry name" value="PilZ domain-like"/>
    <property type="match status" value="1"/>
</dbReference>
<keyword evidence="3" id="KW-1185">Reference proteome</keyword>
<protein>
    <submittedName>
        <fullName evidence="2">C-di-GMP-binding flagellar brake protein YcgR</fullName>
    </submittedName>
</protein>
<evidence type="ECO:0000259" key="1">
    <source>
        <dbReference type="Pfam" id="PF07238"/>
    </source>
</evidence>
<keyword evidence="2" id="KW-0966">Cell projection</keyword>
<keyword evidence="2" id="KW-0969">Cilium</keyword>
<dbReference type="Pfam" id="PF07238">
    <property type="entry name" value="PilZ"/>
    <property type="match status" value="1"/>
</dbReference>
<evidence type="ECO:0000313" key="2">
    <source>
        <dbReference type="EMBL" id="MBB5327538.1"/>
    </source>
</evidence>
<dbReference type="InterPro" id="IPR009875">
    <property type="entry name" value="PilZ_domain"/>
</dbReference>
<dbReference type="Gene3D" id="2.40.10.220">
    <property type="entry name" value="predicted glycosyltransferase like domains"/>
    <property type="match status" value="1"/>
</dbReference>
<organism evidence="2 3">
    <name type="scientific">Tunturiibacter gelidiferens</name>
    <dbReference type="NCBI Taxonomy" id="3069689"/>
    <lineage>
        <taxon>Bacteria</taxon>
        <taxon>Pseudomonadati</taxon>
        <taxon>Acidobacteriota</taxon>
        <taxon>Terriglobia</taxon>
        <taxon>Terriglobales</taxon>
        <taxon>Acidobacteriaceae</taxon>
        <taxon>Tunturiibacter</taxon>
    </lineage>
</organism>
<dbReference type="Proteomes" id="UP000535182">
    <property type="component" value="Unassembled WGS sequence"/>
</dbReference>
<reference evidence="2 3" key="1">
    <citation type="submission" date="2020-08" db="EMBL/GenBank/DDBJ databases">
        <title>Genomic Encyclopedia of Type Strains, Phase IV (KMG-V): Genome sequencing to study the core and pangenomes of soil and plant-associated prokaryotes.</title>
        <authorList>
            <person name="Whitman W."/>
        </authorList>
    </citation>
    <scope>NUCLEOTIDE SEQUENCE [LARGE SCALE GENOMIC DNA]</scope>
    <source>
        <strain evidence="2 3">X5P2</strain>
    </source>
</reference>
<dbReference type="RefSeq" id="WP_183974291.1">
    <property type="nucleotide sequence ID" value="NZ_JACHEB010000002.1"/>
</dbReference>
<feature type="domain" description="PilZ" evidence="1">
    <location>
        <begin position="25"/>
        <end position="122"/>
    </location>
</feature>